<organism evidence="1">
    <name type="scientific">Rhodosorus marinus</name>
    <dbReference type="NCBI Taxonomy" id="101924"/>
    <lineage>
        <taxon>Eukaryota</taxon>
        <taxon>Rhodophyta</taxon>
        <taxon>Stylonematophyceae</taxon>
        <taxon>Stylonematales</taxon>
        <taxon>Stylonemataceae</taxon>
        <taxon>Rhodosorus</taxon>
    </lineage>
</organism>
<evidence type="ECO:0000313" key="2">
    <source>
        <dbReference type="EMBL" id="CAD8398566.1"/>
    </source>
</evidence>
<gene>
    <name evidence="1" type="ORF">RMAR0315_LOCUS8552</name>
    <name evidence="2" type="ORF">RMAR0315_LOCUS8558</name>
</gene>
<name>A0A6T6MUS9_9RHOD</name>
<proteinExistence type="predicted"/>
<protein>
    <submittedName>
        <fullName evidence="1">Uncharacterized protein</fullName>
    </submittedName>
</protein>
<accession>A0A6T6MUS9</accession>
<sequence>MVNGVSKMRITLLAALPERSQTPKVFSANVNHSAPTTLVSSVRSASSSRTSQRSLNSTRWDVVRMRELALVTVENVSVNVVPVMSVAPGYNALTVSTTRICFAVAAVMQSLQIPTNQPAHVGALTQYQEVTHLAALVW</sequence>
<dbReference type="EMBL" id="HBEK01015693">
    <property type="protein sequence ID" value="CAD8398560.1"/>
    <property type="molecule type" value="Transcribed_RNA"/>
</dbReference>
<dbReference type="EMBL" id="HBEK01015704">
    <property type="protein sequence ID" value="CAD8398566.1"/>
    <property type="molecule type" value="Transcribed_RNA"/>
</dbReference>
<evidence type="ECO:0000313" key="1">
    <source>
        <dbReference type="EMBL" id="CAD8398560.1"/>
    </source>
</evidence>
<dbReference type="AlphaFoldDB" id="A0A6T6MUS9"/>
<reference evidence="1" key="1">
    <citation type="submission" date="2021-01" db="EMBL/GenBank/DDBJ databases">
        <authorList>
            <person name="Corre E."/>
            <person name="Pelletier E."/>
            <person name="Niang G."/>
            <person name="Scheremetjew M."/>
            <person name="Finn R."/>
            <person name="Kale V."/>
            <person name="Holt S."/>
            <person name="Cochrane G."/>
            <person name="Meng A."/>
            <person name="Brown T."/>
            <person name="Cohen L."/>
        </authorList>
    </citation>
    <scope>NUCLEOTIDE SEQUENCE</scope>
    <source>
        <strain evidence="1">UTEX LB 2760</strain>
    </source>
</reference>